<evidence type="ECO:0000256" key="1">
    <source>
        <dbReference type="SAM" id="MobiDB-lite"/>
    </source>
</evidence>
<reference evidence="3" key="1">
    <citation type="submission" date="2019-02" db="EMBL/GenBank/DDBJ databases">
        <title>Isolation and identification of novel species under the genus Muribaculum.</title>
        <authorList>
            <person name="Miyake S."/>
            <person name="Ding Y."/>
            <person name="Low A."/>
            <person name="Soh M."/>
            <person name="Seedorf H."/>
        </authorList>
    </citation>
    <scope>NUCLEOTIDE SEQUENCE [LARGE SCALE GENOMIC DNA]</scope>
    <source>
        <strain evidence="3">H5</strain>
    </source>
</reference>
<gene>
    <name evidence="2" type="ORF">E7747_06180</name>
</gene>
<feature type="compositionally biased region" description="Polar residues" evidence="1">
    <location>
        <begin position="210"/>
        <end position="219"/>
    </location>
</feature>
<proteinExistence type="predicted"/>
<dbReference type="Proteomes" id="UP000297149">
    <property type="component" value="Chromosome"/>
</dbReference>
<dbReference type="EMBL" id="CP039396">
    <property type="protein sequence ID" value="QCD41906.1"/>
    <property type="molecule type" value="Genomic_DNA"/>
</dbReference>
<dbReference type="Gene3D" id="2.60.120.380">
    <property type="match status" value="1"/>
</dbReference>
<name>A0A4P7W1X0_9BACT</name>
<dbReference type="AlphaFoldDB" id="A0A4P7W1X0"/>
<protein>
    <submittedName>
        <fullName evidence="2">Uncharacterized protein</fullName>
    </submittedName>
</protein>
<evidence type="ECO:0000313" key="2">
    <source>
        <dbReference type="EMBL" id="QCD41906.1"/>
    </source>
</evidence>
<dbReference type="KEGG" id="ddb:E7747_06180"/>
<organism evidence="2 3">
    <name type="scientific">Duncaniella dubosii</name>
    <dbReference type="NCBI Taxonomy" id="2518971"/>
    <lineage>
        <taxon>Bacteria</taxon>
        <taxon>Pseudomonadati</taxon>
        <taxon>Bacteroidota</taxon>
        <taxon>Bacteroidia</taxon>
        <taxon>Bacteroidales</taxon>
        <taxon>Muribaculaceae</taxon>
        <taxon>Duncaniella</taxon>
    </lineage>
</organism>
<evidence type="ECO:0000313" key="3">
    <source>
        <dbReference type="Proteomes" id="UP000297149"/>
    </source>
</evidence>
<feature type="compositionally biased region" description="Acidic residues" evidence="1">
    <location>
        <begin position="190"/>
        <end position="203"/>
    </location>
</feature>
<dbReference type="RefSeq" id="WP_136414783.1">
    <property type="nucleotide sequence ID" value="NZ_CP039396.1"/>
</dbReference>
<feature type="region of interest" description="Disordered" evidence="1">
    <location>
        <begin position="178"/>
        <end position="226"/>
    </location>
</feature>
<accession>A0A4P7W1X0</accession>
<keyword evidence="3" id="KW-1185">Reference proteome</keyword>
<sequence length="226" mass="25830">MDSTWYAVDAPVIKRISPLNSLKFKADYKWSPGEKYRLTIDSAAIYDIYGLANDSIVHEFTVKKLDEYSSLSFNITGLDGRPAVVEVLDGSDKVVASAPVNGTIGKVEYLSPGTYYARLFIDSDSNGVYTTGLLDSIQPEEVYYYPKKVNLKKNWGVEQSWNIYELPIDMQKPLEIKKNKPKRKRGEEVPGNDEDEEEDEFFDDPFMNAANRNQLGNTNFDDRRRR</sequence>